<gene>
    <name evidence="3" type="ORF">LXT12_20535</name>
</gene>
<protein>
    <submittedName>
        <fullName evidence="3">Helix-turn-helix domain-containing protein</fullName>
    </submittedName>
</protein>
<dbReference type="SMART" id="SM00530">
    <property type="entry name" value="HTH_XRE"/>
    <property type="match status" value="1"/>
</dbReference>
<dbReference type="PANTHER" id="PTHR46797:SF1">
    <property type="entry name" value="METHYLPHOSPHONATE SYNTHASE"/>
    <property type="match status" value="1"/>
</dbReference>
<feature type="domain" description="HTH cro/C1-type" evidence="2">
    <location>
        <begin position="17"/>
        <end position="71"/>
    </location>
</feature>
<dbReference type="PROSITE" id="PS50943">
    <property type="entry name" value="HTH_CROC1"/>
    <property type="match status" value="1"/>
</dbReference>
<dbReference type="Pfam" id="PF01381">
    <property type="entry name" value="HTH_3"/>
    <property type="match status" value="1"/>
</dbReference>
<dbReference type="InterPro" id="IPR001387">
    <property type="entry name" value="Cro/C1-type_HTH"/>
</dbReference>
<dbReference type="InterPro" id="IPR050807">
    <property type="entry name" value="TransReg_Diox_bact_type"/>
</dbReference>
<dbReference type="Gene3D" id="1.10.260.40">
    <property type="entry name" value="lambda repressor-like DNA-binding domains"/>
    <property type="match status" value="1"/>
</dbReference>
<reference evidence="3 4" key="1">
    <citation type="submission" date="2021-12" db="EMBL/GenBank/DDBJ databases">
        <title>Genome seq of p7.</title>
        <authorList>
            <person name="Seo T."/>
        </authorList>
    </citation>
    <scope>NUCLEOTIDE SEQUENCE [LARGE SCALE GENOMIC DNA]</scope>
    <source>
        <strain evidence="3 4">P7</strain>
    </source>
</reference>
<keyword evidence="1" id="KW-0238">DNA-binding</keyword>
<evidence type="ECO:0000313" key="3">
    <source>
        <dbReference type="EMBL" id="MCE4539643.1"/>
    </source>
</evidence>
<dbReference type="EMBL" id="JAJTWT010000010">
    <property type="protein sequence ID" value="MCE4539643.1"/>
    <property type="molecule type" value="Genomic_DNA"/>
</dbReference>
<dbReference type="RefSeq" id="WP_233394165.1">
    <property type="nucleotide sequence ID" value="NZ_JAJTWT010000010.1"/>
</dbReference>
<accession>A0ABS8XKS2</accession>
<dbReference type="InterPro" id="IPR010982">
    <property type="entry name" value="Lambda_DNA-bd_dom_sf"/>
</dbReference>
<name>A0ABS8XKS2_9BURK</name>
<sequence length="134" mass="15250">MPKTLHSPHSDLLPSRLRELREARGLRQQDLADRLGHSQAMVSNVERGERRLDVMELHRWLQALGVDFLRFVRQLDEELREQAATPLDIAKAKPKRRPHRSSRQDALRVIAAVGELMEQAKPKPAKSNPAVADA</sequence>
<dbReference type="SUPFAM" id="SSF47413">
    <property type="entry name" value="lambda repressor-like DNA-binding domains"/>
    <property type="match status" value="1"/>
</dbReference>
<organism evidence="3 4">
    <name type="scientific">Pelomonas caseinilytica</name>
    <dbReference type="NCBI Taxonomy" id="2906763"/>
    <lineage>
        <taxon>Bacteria</taxon>
        <taxon>Pseudomonadati</taxon>
        <taxon>Pseudomonadota</taxon>
        <taxon>Betaproteobacteria</taxon>
        <taxon>Burkholderiales</taxon>
        <taxon>Sphaerotilaceae</taxon>
        <taxon>Roseateles</taxon>
    </lineage>
</organism>
<dbReference type="CDD" id="cd00093">
    <property type="entry name" value="HTH_XRE"/>
    <property type="match status" value="1"/>
</dbReference>
<dbReference type="Proteomes" id="UP001201463">
    <property type="component" value="Unassembled WGS sequence"/>
</dbReference>
<evidence type="ECO:0000313" key="4">
    <source>
        <dbReference type="Proteomes" id="UP001201463"/>
    </source>
</evidence>
<evidence type="ECO:0000259" key="2">
    <source>
        <dbReference type="PROSITE" id="PS50943"/>
    </source>
</evidence>
<dbReference type="PANTHER" id="PTHR46797">
    <property type="entry name" value="HTH-TYPE TRANSCRIPTIONAL REGULATOR"/>
    <property type="match status" value="1"/>
</dbReference>
<evidence type="ECO:0000256" key="1">
    <source>
        <dbReference type="ARBA" id="ARBA00023125"/>
    </source>
</evidence>
<comment type="caution">
    <text evidence="3">The sequence shown here is derived from an EMBL/GenBank/DDBJ whole genome shotgun (WGS) entry which is preliminary data.</text>
</comment>
<keyword evidence="4" id="KW-1185">Reference proteome</keyword>
<proteinExistence type="predicted"/>